<evidence type="ECO:0000256" key="1">
    <source>
        <dbReference type="SAM" id="Phobius"/>
    </source>
</evidence>
<accession>A0A401NPK0</accession>
<keyword evidence="3" id="KW-1185">Reference proteome</keyword>
<keyword evidence="1" id="KW-0472">Membrane</keyword>
<organism evidence="2 3">
    <name type="scientific">Scyliorhinus torazame</name>
    <name type="common">Cloudy catshark</name>
    <name type="synonym">Catulus torazame</name>
    <dbReference type="NCBI Taxonomy" id="75743"/>
    <lineage>
        <taxon>Eukaryota</taxon>
        <taxon>Metazoa</taxon>
        <taxon>Chordata</taxon>
        <taxon>Craniata</taxon>
        <taxon>Vertebrata</taxon>
        <taxon>Chondrichthyes</taxon>
        <taxon>Elasmobranchii</taxon>
        <taxon>Galeomorphii</taxon>
        <taxon>Galeoidea</taxon>
        <taxon>Carcharhiniformes</taxon>
        <taxon>Scyliorhinidae</taxon>
        <taxon>Scyliorhinus</taxon>
    </lineage>
</organism>
<feature type="transmembrane region" description="Helical" evidence="1">
    <location>
        <begin position="49"/>
        <end position="66"/>
    </location>
</feature>
<keyword evidence="1" id="KW-1133">Transmembrane helix</keyword>
<reference evidence="2 3" key="1">
    <citation type="journal article" date="2018" name="Nat. Ecol. Evol.">
        <title>Shark genomes provide insights into elasmobranch evolution and the origin of vertebrates.</title>
        <authorList>
            <person name="Hara Y"/>
            <person name="Yamaguchi K"/>
            <person name="Onimaru K"/>
            <person name="Kadota M"/>
            <person name="Koyanagi M"/>
            <person name="Keeley SD"/>
            <person name="Tatsumi K"/>
            <person name="Tanaka K"/>
            <person name="Motone F"/>
            <person name="Kageyama Y"/>
            <person name="Nozu R"/>
            <person name="Adachi N"/>
            <person name="Nishimura O"/>
            <person name="Nakagawa R"/>
            <person name="Tanegashima C"/>
            <person name="Kiyatake I"/>
            <person name="Matsumoto R"/>
            <person name="Murakumo K"/>
            <person name="Nishida K"/>
            <person name="Terakita A"/>
            <person name="Kuratani S"/>
            <person name="Sato K"/>
            <person name="Hyodo S Kuraku.S."/>
        </authorList>
    </citation>
    <scope>NUCLEOTIDE SEQUENCE [LARGE SCALE GENOMIC DNA]</scope>
</reference>
<protein>
    <submittedName>
        <fullName evidence="2">Uncharacterized protein</fullName>
    </submittedName>
</protein>
<proteinExistence type="predicted"/>
<evidence type="ECO:0000313" key="3">
    <source>
        <dbReference type="Proteomes" id="UP000288216"/>
    </source>
</evidence>
<gene>
    <name evidence="2" type="ORF">scyTo_0014539</name>
</gene>
<dbReference type="EMBL" id="BFAA01007836">
    <property type="protein sequence ID" value="GCB62767.1"/>
    <property type="molecule type" value="Genomic_DNA"/>
</dbReference>
<keyword evidence="1" id="KW-0812">Transmembrane</keyword>
<dbReference type="Proteomes" id="UP000288216">
    <property type="component" value="Unassembled WGS sequence"/>
</dbReference>
<name>A0A401NPK0_SCYTO</name>
<sequence length="88" mass="9852">MCENVKLCLDEECDPACIPAFRSNLWFKNLNNLVVPFISGNTVCVQERLLHLSLLPLLMMVGLVIWRAGWSFPGSQGLGVCTSRWVLS</sequence>
<dbReference type="AlphaFoldDB" id="A0A401NPK0"/>
<comment type="caution">
    <text evidence="2">The sequence shown here is derived from an EMBL/GenBank/DDBJ whole genome shotgun (WGS) entry which is preliminary data.</text>
</comment>
<evidence type="ECO:0000313" key="2">
    <source>
        <dbReference type="EMBL" id="GCB62767.1"/>
    </source>
</evidence>